<keyword evidence="8" id="KW-0378">Hydrolase</keyword>
<dbReference type="Pfam" id="PF07282">
    <property type="entry name" value="Cas12f1-like_TNB"/>
    <property type="match status" value="1"/>
</dbReference>
<dbReference type="Pfam" id="PF01385">
    <property type="entry name" value="OrfB_IS605"/>
    <property type="match status" value="1"/>
</dbReference>
<gene>
    <name evidence="8" type="ORF">GCM10010191_82100</name>
</gene>
<feature type="domain" description="Probable transposase IS891/IS1136/IS1341" evidence="6">
    <location>
        <begin position="179"/>
        <end position="265"/>
    </location>
</feature>
<evidence type="ECO:0000313" key="9">
    <source>
        <dbReference type="Proteomes" id="UP001501231"/>
    </source>
</evidence>
<evidence type="ECO:0000259" key="7">
    <source>
        <dbReference type="Pfam" id="PF07282"/>
    </source>
</evidence>
<comment type="similarity">
    <text evidence="2">In the N-terminal section; belongs to the transposase 2 family.</text>
</comment>
<keyword evidence="3" id="KW-0815">Transposition</keyword>
<evidence type="ECO:0000256" key="3">
    <source>
        <dbReference type="ARBA" id="ARBA00022578"/>
    </source>
</evidence>
<dbReference type="EMBL" id="BAAARW010000038">
    <property type="protein sequence ID" value="GAA2451555.1"/>
    <property type="molecule type" value="Genomic_DNA"/>
</dbReference>
<dbReference type="Proteomes" id="UP001501231">
    <property type="component" value="Unassembled WGS sequence"/>
</dbReference>
<accession>A0ABP5XDD6</accession>
<evidence type="ECO:0000256" key="1">
    <source>
        <dbReference type="ARBA" id="ARBA00008761"/>
    </source>
</evidence>
<dbReference type="RefSeq" id="WP_344596691.1">
    <property type="nucleotide sequence ID" value="NZ_BAAARW010000038.1"/>
</dbReference>
<keyword evidence="4" id="KW-0238">DNA-binding</keyword>
<dbReference type="NCBIfam" id="TIGR01766">
    <property type="entry name" value="IS200/IS605 family accessory protein TnpB-like domain"/>
    <property type="match status" value="1"/>
</dbReference>
<name>A0ABP5XDD6_9ACTN</name>
<keyword evidence="5" id="KW-0233">DNA recombination</keyword>
<reference evidence="9" key="1">
    <citation type="journal article" date="2019" name="Int. J. Syst. Evol. Microbiol.">
        <title>The Global Catalogue of Microorganisms (GCM) 10K type strain sequencing project: providing services to taxonomists for standard genome sequencing and annotation.</title>
        <authorList>
            <consortium name="The Broad Institute Genomics Platform"/>
            <consortium name="The Broad Institute Genome Sequencing Center for Infectious Disease"/>
            <person name="Wu L."/>
            <person name="Ma J."/>
        </authorList>
    </citation>
    <scope>NUCLEOTIDE SEQUENCE [LARGE SCALE GENOMIC DNA]</scope>
    <source>
        <strain evidence="9">JCM 3325</strain>
    </source>
</reference>
<dbReference type="InterPro" id="IPR010095">
    <property type="entry name" value="Cas12f1-like_TNB"/>
</dbReference>
<comment type="caution">
    <text evidence="8">The sequence shown here is derived from an EMBL/GenBank/DDBJ whole genome shotgun (WGS) entry which is preliminary data.</text>
</comment>
<keyword evidence="9" id="KW-1185">Reference proteome</keyword>
<evidence type="ECO:0000256" key="5">
    <source>
        <dbReference type="ARBA" id="ARBA00023172"/>
    </source>
</evidence>
<dbReference type="PANTHER" id="PTHR30405:SF11">
    <property type="entry name" value="RNA-GUIDED DNA ENDONUCLEASE RV2885C-RELATED"/>
    <property type="match status" value="1"/>
</dbReference>
<evidence type="ECO:0000256" key="2">
    <source>
        <dbReference type="ARBA" id="ARBA00011044"/>
    </source>
</evidence>
<dbReference type="GO" id="GO:0004519">
    <property type="term" value="F:endonuclease activity"/>
    <property type="evidence" value="ECO:0007669"/>
    <property type="project" value="UniProtKB-KW"/>
</dbReference>
<feature type="domain" description="Cas12f1-like TNB" evidence="7">
    <location>
        <begin position="301"/>
        <end position="367"/>
    </location>
</feature>
<dbReference type="NCBIfam" id="NF040570">
    <property type="entry name" value="guided_TnpB"/>
    <property type="match status" value="1"/>
</dbReference>
<keyword evidence="8" id="KW-0255">Endonuclease</keyword>
<protein>
    <submittedName>
        <fullName evidence="8">RNA-guided endonuclease TnpB family protein</fullName>
    </submittedName>
</protein>
<dbReference type="InterPro" id="IPR001959">
    <property type="entry name" value="Transposase"/>
</dbReference>
<evidence type="ECO:0000256" key="4">
    <source>
        <dbReference type="ARBA" id="ARBA00023125"/>
    </source>
</evidence>
<evidence type="ECO:0000259" key="6">
    <source>
        <dbReference type="Pfam" id="PF01385"/>
    </source>
</evidence>
<dbReference type="PANTHER" id="PTHR30405">
    <property type="entry name" value="TRANSPOSASE"/>
    <property type="match status" value="1"/>
</dbReference>
<dbReference type="InterPro" id="IPR051399">
    <property type="entry name" value="RNA-guided_DNA_endo/Transpos"/>
</dbReference>
<comment type="similarity">
    <text evidence="1">In the C-terminal section; belongs to the transposase 35 family.</text>
</comment>
<proteinExistence type="inferred from homology"/>
<keyword evidence="8" id="KW-0540">Nuclease</keyword>
<organism evidence="8 9">
    <name type="scientific">Actinomadura vinacea</name>
    <dbReference type="NCBI Taxonomy" id="115336"/>
    <lineage>
        <taxon>Bacteria</taxon>
        <taxon>Bacillati</taxon>
        <taxon>Actinomycetota</taxon>
        <taxon>Actinomycetes</taxon>
        <taxon>Streptosporangiales</taxon>
        <taxon>Thermomonosporaceae</taxon>
        <taxon>Actinomadura</taxon>
    </lineage>
</organism>
<evidence type="ECO:0000313" key="8">
    <source>
        <dbReference type="EMBL" id="GAA2451555.1"/>
    </source>
</evidence>
<sequence>MKLVVQVKLLPAAEQAAALGATLHAVNDAANWVSAVAFEQYGLKARERPLRKLCYGELKARGLGAQAAQHVIKRVVDACTTLRANIRNGNLGGEHSKRRRKATSKAIVFRPDAAHTFDDRCLSWNYDGQTVSIWTVAGRMKNLRFACSPDALKQLIAHRKGESDLLHRDGTWFLIATIEVPEPQVLEPKDFLGVDRGVVNLATTSDGTDHQGRRLARYRRRQARKRAELQARRTRSAKQLLRKRARREQRHATHLNHKISKQVVAVAARTGRGIALEQLQGIRERVTVPRDQRARLSSWPFHQLGAFIAYKARRAGVPFIEVDPAYTSQRCPRCGHTARNNRPSRDLFCCRRCGLAGPADHVAAVNVRDRARTAWVFVNMPAPAPA</sequence>